<protein>
    <submittedName>
        <fullName evidence="3">Pilus assembly protein</fullName>
    </submittedName>
</protein>
<gene>
    <name evidence="3" type="ORF">D3218_18470</name>
</gene>
<sequence>MSGISPFRRLARDRRGIAAIEFALIAPVLIALLLGTVTLFGLYRDSATAEKSTFTIGDILSRKTETTTADLDVNRAIFVAMAGHPVGETTFRVSSVMRKSGKFVVCWSYAPSPMVAMTDATIPTADMPVVADSDSVIFVETTVQSTPLFNTVGLPVTTLSNFSAARPRFSAALKNTSMTSAPC</sequence>
<evidence type="ECO:0000256" key="1">
    <source>
        <dbReference type="SAM" id="Phobius"/>
    </source>
</evidence>
<evidence type="ECO:0000313" key="4">
    <source>
        <dbReference type="Proteomes" id="UP000265750"/>
    </source>
</evidence>
<keyword evidence="1" id="KW-1133">Transmembrane helix</keyword>
<comment type="caution">
    <text evidence="3">The sequence shown here is derived from an EMBL/GenBank/DDBJ whole genome shotgun (WGS) entry which is preliminary data.</text>
</comment>
<dbReference type="RefSeq" id="WP_119541557.1">
    <property type="nucleotide sequence ID" value="NZ_QYRN01000014.1"/>
</dbReference>
<accession>A0A3A1WGN1</accession>
<dbReference type="InterPro" id="IPR012495">
    <property type="entry name" value="TadE-like_dom"/>
</dbReference>
<dbReference type="AlphaFoldDB" id="A0A3A1WGN1"/>
<reference evidence="4" key="1">
    <citation type="submission" date="2018-09" db="EMBL/GenBank/DDBJ databases">
        <authorList>
            <person name="Tuo L."/>
        </authorList>
    </citation>
    <scope>NUCLEOTIDE SEQUENCE [LARGE SCALE GENOMIC DNA]</scope>
    <source>
        <strain evidence="4">M2BS4Y-1</strain>
    </source>
</reference>
<evidence type="ECO:0000313" key="3">
    <source>
        <dbReference type="EMBL" id="RIX97560.1"/>
    </source>
</evidence>
<dbReference type="Pfam" id="PF07811">
    <property type="entry name" value="TadE"/>
    <property type="match status" value="1"/>
</dbReference>
<organism evidence="3 4">
    <name type="scientific">Aureimonas flava</name>
    <dbReference type="NCBI Taxonomy" id="2320271"/>
    <lineage>
        <taxon>Bacteria</taxon>
        <taxon>Pseudomonadati</taxon>
        <taxon>Pseudomonadota</taxon>
        <taxon>Alphaproteobacteria</taxon>
        <taxon>Hyphomicrobiales</taxon>
        <taxon>Aurantimonadaceae</taxon>
        <taxon>Aureimonas</taxon>
    </lineage>
</organism>
<keyword evidence="4" id="KW-1185">Reference proteome</keyword>
<dbReference type="OrthoDB" id="7906840at2"/>
<keyword evidence="1" id="KW-0812">Transmembrane</keyword>
<name>A0A3A1WGN1_9HYPH</name>
<evidence type="ECO:0000259" key="2">
    <source>
        <dbReference type="Pfam" id="PF07811"/>
    </source>
</evidence>
<dbReference type="EMBL" id="QYRN01000014">
    <property type="protein sequence ID" value="RIX97560.1"/>
    <property type="molecule type" value="Genomic_DNA"/>
</dbReference>
<proteinExistence type="predicted"/>
<dbReference type="Proteomes" id="UP000265750">
    <property type="component" value="Unassembled WGS sequence"/>
</dbReference>
<keyword evidence="1" id="KW-0472">Membrane</keyword>
<feature type="transmembrane region" description="Helical" evidence="1">
    <location>
        <begin position="20"/>
        <end position="43"/>
    </location>
</feature>
<feature type="domain" description="TadE-like" evidence="2">
    <location>
        <begin position="16"/>
        <end position="42"/>
    </location>
</feature>